<evidence type="ECO:0000259" key="2">
    <source>
        <dbReference type="Pfam" id="PF02517"/>
    </source>
</evidence>
<dbReference type="InterPro" id="IPR052710">
    <property type="entry name" value="CAAX_protease"/>
</dbReference>
<feature type="transmembrane region" description="Helical" evidence="1">
    <location>
        <begin position="188"/>
        <end position="207"/>
    </location>
</feature>
<dbReference type="HOGENOM" id="CLU_1025327_0_0_2"/>
<dbReference type="GO" id="GO:0004175">
    <property type="term" value="F:endopeptidase activity"/>
    <property type="evidence" value="ECO:0007669"/>
    <property type="project" value="UniProtKB-ARBA"/>
</dbReference>
<dbReference type="OrthoDB" id="373617at2157"/>
<dbReference type="PANTHER" id="PTHR36435:SF1">
    <property type="entry name" value="CAAX AMINO TERMINAL PROTEASE FAMILY PROTEIN"/>
    <property type="match status" value="1"/>
</dbReference>
<accession>B9AED6</accession>
<feature type="domain" description="CAAX prenyl protease 2/Lysostaphin resistance protein A-like" evidence="2">
    <location>
        <begin position="124"/>
        <end position="224"/>
    </location>
</feature>
<keyword evidence="1" id="KW-0472">Membrane</keyword>
<name>B9AED6_METSM</name>
<dbReference type="GO" id="GO:0080120">
    <property type="term" value="P:CAAX-box protein maturation"/>
    <property type="evidence" value="ECO:0007669"/>
    <property type="project" value="UniProtKB-ARBA"/>
</dbReference>
<reference evidence="3 4" key="2">
    <citation type="submission" date="2008-11" db="EMBL/GenBank/DDBJ databases">
        <title>Draft genome sequence of Methanobrevibacter smithii (DSM 2375).</title>
        <authorList>
            <person name="Sudarsanam P."/>
            <person name="Ley R."/>
            <person name="Guruge J."/>
            <person name="Turnbaugh P.J."/>
            <person name="Mahowald M."/>
            <person name="Liep D."/>
            <person name="Gordon J."/>
        </authorList>
    </citation>
    <scope>NUCLEOTIDE SEQUENCE [LARGE SCALE GENOMIC DNA]</scope>
    <source>
        <strain evidence="3 4">DSM 2375</strain>
    </source>
</reference>
<keyword evidence="1" id="KW-0812">Transmembrane</keyword>
<feature type="transmembrane region" description="Helical" evidence="1">
    <location>
        <begin position="212"/>
        <end position="232"/>
    </location>
</feature>
<feature type="transmembrane region" description="Helical" evidence="1">
    <location>
        <begin position="12"/>
        <end position="41"/>
    </location>
</feature>
<evidence type="ECO:0000313" key="4">
    <source>
        <dbReference type="Proteomes" id="UP000003489"/>
    </source>
</evidence>
<gene>
    <name evidence="3" type="ORF">METSMIALI_00715</name>
</gene>
<evidence type="ECO:0000256" key="1">
    <source>
        <dbReference type="SAM" id="Phobius"/>
    </source>
</evidence>
<dbReference type="PATRIC" id="fig|483214.13.peg.687"/>
<protein>
    <submittedName>
        <fullName evidence="3">CAAX amino terminal protease family protein</fullName>
    </submittedName>
</protein>
<dbReference type="AlphaFoldDB" id="B9AED6"/>
<dbReference type="GO" id="GO:0006508">
    <property type="term" value="P:proteolysis"/>
    <property type="evidence" value="ECO:0007669"/>
    <property type="project" value="UniProtKB-KW"/>
</dbReference>
<proteinExistence type="predicted"/>
<keyword evidence="3" id="KW-0378">Hydrolase</keyword>
<sequence length="271" mass="29912">MIDINEKFSQKHVILFSILLALAFVVIFGFGAVTIGLIFILPPEILSLQAMDYVLSSINNLFAFVILIIIAKKIGLFEDIPWNVRGISKGLLLGIPVLLFCLVQLSGILEATYDYSIAVNVFGVVAALIYCAAIALWEEFLCRGVILTNMLKKWGNSKGGIVKAVILSAFIFGCAHIITGFGGDWTNTAIQIVYASFMGLLFGVIYIKTESLASTIVLHFILNLTAYTMPYVMPNFQAMNPVTFILSIFGFVCLWVIETYVLIDDITKKLL</sequence>
<comment type="caution">
    <text evidence="3">The sequence shown here is derived from an EMBL/GenBank/DDBJ whole genome shotgun (WGS) entry which is preliminary data.</text>
</comment>
<organism evidence="3 4">
    <name type="scientific">Methanobrevibacter smithii DSM 2375</name>
    <dbReference type="NCBI Taxonomy" id="483214"/>
    <lineage>
        <taxon>Archaea</taxon>
        <taxon>Methanobacteriati</taxon>
        <taxon>Methanobacteriota</taxon>
        <taxon>Methanomada group</taxon>
        <taxon>Methanobacteria</taxon>
        <taxon>Methanobacteriales</taxon>
        <taxon>Methanobacteriaceae</taxon>
        <taxon>Methanobrevibacter</taxon>
    </lineage>
</organism>
<dbReference type="PANTHER" id="PTHR36435">
    <property type="entry name" value="SLR1288 PROTEIN"/>
    <property type="match status" value="1"/>
</dbReference>
<feature type="transmembrane region" description="Helical" evidence="1">
    <location>
        <begin position="91"/>
        <end position="109"/>
    </location>
</feature>
<feature type="transmembrane region" description="Helical" evidence="1">
    <location>
        <begin position="161"/>
        <end position="182"/>
    </location>
</feature>
<dbReference type="RefSeq" id="WP_004035518.1">
    <property type="nucleotide sequence ID" value="NZ_DS996911.1"/>
</dbReference>
<dbReference type="EMBL" id="ABYW01000005">
    <property type="protein sequence ID" value="EEE41826.1"/>
    <property type="molecule type" value="Genomic_DNA"/>
</dbReference>
<dbReference type="Proteomes" id="UP000003489">
    <property type="component" value="Unassembled WGS sequence"/>
</dbReference>
<feature type="transmembrane region" description="Helical" evidence="1">
    <location>
        <begin position="115"/>
        <end position="140"/>
    </location>
</feature>
<dbReference type="Pfam" id="PF02517">
    <property type="entry name" value="Rce1-like"/>
    <property type="match status" value="1"/>
</dbReference>
<dbReference type="InterPro" id="IPR003675">
    <property type="entry name" value="Rce1/LyrA-like_dom"/>
</dbReference>
<keyword evidence="3" id="KW-0645">Protease</keyword>
<reference evidence="3 4" key="1">
    <citation type="submission" date="2008-10" db="EMBL/GenBank/DDBJ databases">
        <authorList>
            <person name="Fulton L."/>
            <person name="Clifton S."/>
            <person name="Fulton B."/>
            <person name="Xu J."/>
            <person name="Minx P."/>
            <person name="Pepin K.H."/>
            <person name="Johnson M."/>
            <person name="Bhonagiri V."/>
            <person name="Nash W.E."/>
            <person name="Mardis E.R."/>
            <person name="Wilson R.K."/>
        </authorList>
    </citation>
    <scope>NUCLEOTIDE SEQUENCE [LARGE SCALE GENOMIC DNA]</scope>
    <source>
        <strain evidence="3 4">DSM 2375</strain>
    </source>
</reference>
<keyword evidence="1" id="KW-1133">Transmembrane helix</keyword>
<evidence type="ECO:0000313" key="3">
    <source>
        <dbReference type="EMBL" id="EEE41826.1"/>
    </source>
</evidence>
<feature type="transmembrane region" description="Helical" evidence="1">
    <location>
        <begin position="53"/>
        <end position="71"/>
    </location>
</feature>
<feature type="transmembrane region" description="Helical" evidence="1">
    <location>
        <begin position="244"/>
        <end position="263"/>
    </location>
</feature>